<dbReference type="Proteomes" id="UP001208074">
    <property type="component" value="Unassembled WGS sequence"/>
</dbReference>
<proteinExistence type="predicted"/>
<evidence type="ECO:0000313" key="3">
    <source>
        <dbReference type="Proteomes" id="UP001208074"/>
    </source>
</evidence>
<evidence type="ECO:0000259" key="1">
    <source>
        <dbReference type="Pfam" id="PF00501"/>
    </source>
</evidence>
<dbReference type="EMBL" id="JAPKNB010000002">
    <property type="protein sequence ID" value="MCX5564284.1"/>
    <property type="molecule type" value="Genomic_DNA"/>
</dbReference>
<evidence type="ECO:0000313" key="2">
    <source>
        <dbReference type="EMBL" id="MCX5564284.1"/>
    </source>
</evidence>
<dbReference type="InterPro" id="IPR045851">
    <property type="entry name" value="AMP-bd_C_sf"/>
</dbReference>
<dbReference type="RefSeq" id="WP_026483178.1">
    <property type="nucleotide sequence ID" value="NZ_JAPKNB010000002.1"/>
</dbReference>
<dbReference type="AlphaFoldDB" id="A0AAW5VJA1"/>
<dbReference type="PANTHER" id="PTHR43845:SF1">
    <property type="entry name" value="BLR5969 PROTEIN"/>
    <property type="match status" value="1"/>
</dbReference>
<dbReference type="InterPro" id="IPR042099">
    <property type="entry name" value="ANL_N_sf"/>
</dbReference>
<feature type="domain" description="AMP-dependent synthetase/ligase" evidence="1">
    <location>
        <begin position="148"/>
        <end position="281"/>
    </location>
</feature>
<gene>
    <name evidence="2" type="ORF">OSH02_02845</name>
</gene>
<dbReference type="Gene3D" id="3.30.300.30">
    <property type="match status" value="1"/>
</dbReference>
<dbReference type="Pfam" id="PF00501">
    <property type="entry name" value="AMP-binding"/>
    <property type="match status" value="1"/>
</dbReference>
<dbReference type="Gene3D" id="3.40.50.12780">
    <property type="entry name" value="N-terminal domain of ligase-like"/>
    <property type="match status" value="1"/>
</dbReference>
<accession>A0AAW5VJA1</accession>
<reference evidence="2" key="1">
    <citation type="submission" date="2022-11" db="EMBL/GenBank/DDBJ databases">
        <title>Biodiversity and phylogenetic relationships of bacteria.</title>
        <authorList>
            <person name="Machado R.A.R."/>
            <person name="Bhat A."/>
            <person name="Loulou A."/>
            <person name="Kallel S."/>
        </authorList>
    </citation>
    <scope>NUCLEOTIDE SEQUENCE</scope>
    <source>
        <strain evidence="2">DSM 16503</strain>
    </source>
</reference>
<dbReference type="InterPro" id="IPR000873">
    <property type="entry name" value="AMP-dep_synth/lig_dom"/>
</dbReference>
<organism evidence="2 3">
    <name type="scientific">Alcaligenes phenolicus</name>
    <dbReference type="NCBI Taxonomy" id="232846"/>
    <lineage>
        <taxon>Bacteria</taxon>
        <taxon>Pseudomonadati</taxon>
        <taxon>Pseudomonadota</taxon>
        <taxon>Betaproteobacteria</taxon>
        <taxon>Burkholderiales</taxon>
        <taxon>Alcaligenaceae</taxon>
        <taxon>Alcaligenes</taxon>
    </lineage>
</organism>
<dbReference type="PANTHER" id="PTHR43845">
    <property type="entry name" value="BLR5969 PROTEIN"/>
    <property type="match status" value="1"/>
</dbReference>
<sequence length="417" mass="45349">MSHYSESLERRDPRSRESELFSRLPGLINAAKQSPAWAEILNGVNGEDIRSRDMLAQLPITRKLDLITLQKKFPPLGGIYVTPLAKMDRVFMSPGPIFEAQGHTADWWRTARPLRATGLEAGHIIQNCFSYHLTPGAFLIDEGARALGCVVLPAGPGQTEQQANAMAELKVDAYTGTPSFLKLILSNALARGKDVSHMKKALVSAEPLPDSLRHWLQDHGVERVLQFYGTADVGVIAYESADDEHRVHPGMIVNEDIILEIIDPSTGAPAAEGAKGEVVITSFNDSYPLVRFGTGDLSAVLPGMSPCGRTNHRIVGWQGRVDGLIKVRGMFVHPADVLAVAQRHSLVRKVQLVVDDSDGPDTLTLNCAVAAPTSVPASEQDAIAETFRELVRLRAALRFVASLPADAPAVVDQRDRK</sequence>
<dbReference type="SUPFAM" id="SSF56801">
    <property type="entry name" value="Acetyl-CoA synthetase-like"/>
    <property type="match status" value="1"/>
</dbReference>
<name>A0AAW5VJA1_9BURK</name>
<comment type="caution">
    <text evidence="2">The sequence shown here is derived from an EMBL/GenBank/DDBJ whole genome shotgun (WGS) entry which is preliminary data.</text>
</comment>
<protein>
    <submittedName>
        <fullName evidence="2">AMP-binding protein</fullName>
    </submittedName>
</protein>